<organism evidence="2 3">
    <name type="scientific">Apiospora kogelbergensis</name>
    <dbReference type="NCBI Taxonomy" id="1337665"/>
    <lineage>
        <taxon>Eukaryota</taxon>
        <taxon>Fungi</taxon>
        <taxon>Dikarya</taxon>
        <taxon>Ascomycota</taxon>
        <taxon>Pezizomycotina</taxon>
        <taxon>Sordariomycetes</taxon>
        <taxon>Xylariomycetidae</taxon>
        <taxon>Amphisphaeriales</taxon>
        <taxon>Apiosporaceae</taxon>
        <taxon>Apiospora</taxon>
    </lineage>
</organism>
<dbReference type="EMBL" id="JAQQWP010000013">
    <property type="protein sequence ID" value="KAK8092531.1"/>
    <property type="molecule type" value="Genomic_DNA"/>
</dbReference>
<dbReference type="AlphaFoldDB" id="A0AAW0Q5A0"/>
<name>A0AAW0Q5A0_9PEZI</name>
<feature type="transmembrane region" description="Helical" evidence="1">
    <location>
        <begin position="82"/>
        <end position="99"/>
    </location>
</feature>
<evidence type="ECO:0000313" key="2">
    <source>
        <dbReference type="EMBL" id="KAK8092531.1"/>
    </source>
</evidence>
<evidence type="ECO:0000313" key="3">
    <source>
        <dbReference type="Proteomes" id="UP001392437"/>
    </source>
</evidence>
<evidence type="ECO:0000256" key="1">
    <source>
        <dbReference type="SAM" id="Phobius"/>
    </source>
</evidence>
<comment type="caution">
    <text evidence="2">The sequence shown here is derived from an EMBL/GenBank/DDBJ whole genome shotgun (WGS) entry which is preliminary data.</text>
</comment>
<dbReference type="Proteomes" id="UP001392437">
    <property type="component" value="Unassembled WGS sequence"/>
</dbReference>
<dbReference type="InterPro" id="IPR025363">
    <property type="entry name" value="DUF4267"/>
</dbReference>
<reference evidence="2 3" key="1">
    <citation type="submission" date="2023-01" db="EMBL/GenBank/DDBJ databases">
        <title>Analysis of 21 Apiospora genomes using comparative genomics revels a genus with tremendous synthesis potential of carbohydrate active enzymes and secondary metabolites.</title>
        <authorList>
            <person name="Sorensen T."/>
        </authorList>
    </citation>
    <scope>NUCLEOTIDE SEQUENCE [LARGE SCALE GENOMIC DNA]</scope>
    <source>
        <strain evidence="2 3">CBS 117206</strain>
    </source>
</reference>
<proteinExistence type="predicted"/>
<dbReference type="Pfam" id="PF14087">
    <property type="entry name" value="DUF4267"/>
    <property type="match status" value="1"/>
</dbReference>
<accession>A0AAW0Q5A0</accession>
<protein>
    <submittedName>
        <fullName evidence="2">Uncharacterized protein</fullName>
    </submittedName>
</protein>
<gene>
    <name evidence="2" type="ORF">PG999_014730</name>
</gene>
<keyword evidence="3" id="KW-1185">Reference proteome</keyword>
<keyword evidence="1" id="KW-0812">Transmembrane</keyword>
<feature type="transmembrane region" description="Helical" evidence="1">
    <location>
        <begin position="12"/>
        <end position="28"/>
    </location>
</feature>
<sequence>MFDQFELRHTPALFAATAMTFGGLWTFFDPRGAMLEFGLPERVASAPAAATVMHLTNARTTSLGLCMYALYFRGRFAACDTVLAVLGAYAGLVDSWVVWREGNPRKALFRLVSSGLLSAAGVAGWTADNTGAAY</sequence>
<keyword evidence="1" id="KW-0472">Membrane</keyword>
<keyword evidence="1" id="KW-1133">Transmembrane helix</keyword>